<evidence type="ECO:0000256" key="17">
    <source>
        <dbReference type="PIRSR" id="PIRSR000350-4"/>
    </source>
</evidence>
<evidence type="ECO:0000259" key="19">
    <source>
        <dbReference type="Pfam" id="PF02852"/>
    </source>
</evidence>
<dbReference type="GO" id="GO:0016668">
    <property type="term" value="F:oxidoreductase activity, acting on a sulfur group of donors, NAD(P) as acceptor"/>
    <property type="evidence" value="ECO:0007669"/>
    <property type="project" value="InterPro"/>
</dbReference>
<dbReference type="Gene3D" id="3.30.390.30">
    <property type="match status" value="1"/>
</dbReference>
<evidence type="ECO:0000256" key="10">
    <source>
        <dbReference type="ARBA" id="ARBA00022914"/>
    </source>
</evidence>
<evidence type="ECO:0000256" key="16">
    <source>
        <dbReference type="PIRSR" id="PIRSR000350-3"/>
    </source>
</evidence>
<evidence type="ECO:0000256" key="6">
    <source>
        <dbReference type="ARBA" id="ARBA00022630"/>
    </source>
</evidence>
<reference evidence="21" key="1">
    <citation type="journal article" date="2010" name="Int. J. Syst. Evol. Microbiol.">
        <title>Porticoccus litoralis gen. nov., sp. nov., a gammaproteobacterium isolated from the Yellow Sea.</title>
        <authorList>
            <person name="Oh H.M."/>
            <person name="Kim H."/>
            <person name="Kim K.M."/>
            <person name="Min G.S."/>
            <person name="Cho J.C."/>
        </authorList>
    </citation>
    <scope>NUCLEOTIDE SEQUENCE</scope>
    <source>
        <strain evidence="21">DSM 25064</strain>
    </source>
</reference>
<comment type="catalytic activity">
    <reaction evidence="15">
        <text>Hg + NADP(+) + H(+) = Hg(2+) + NADPH</text>
        <dbReference type="Rhea" id="RHEA:23856"/>
        <dbReference type="ChEBI" id="CHEBI:15378"/>
        <dbReference type="ChEBI" id="CHEBI:16170"/>
        <dbReference type="ChEBI" id="CHEBI:16793"/>
        <dbReference type="ChEBI" id="CHEBI:57783"/>
        <dbReference type="ChEBI" id="CHEBI:58349"/>
        <dbReference type="EC" id="1.16.1.1"/>
    </reaction>
</comment>
<evidence type="ECO:0000256" key="18">
    <source>
        <dbReference type="RuleBase" id="RU003691"/>
    </source>
</evidence>
<dbReference type="FunFam" id="3.30.390.30:FF:000001">
    <property type="entry name" value="Dihydrolipoyl dehydrogenase"/>
    <property type="match status" value="1"/>
</dbReference>
<keyword evidence="12" id="KW-1015">Disulfide bond</keyword>
<dbReference type="Proteomes" id="UP001178354">
    <property type="component" value="Unassembled WGS sequence"/>
</dbReference>
<dbReference type="InterPro" id="IPR023753">
    <property type="entry name" value="FAD/NAD-binding_dom"/>
</dbReference>
<dbReference type="NCBIfam" id="NF010311">
    <property type="entry name" value="PRK13748.1"/>
    <property type="match status" value="1"/>
</dbReference>
<dbReference type="InterPro" id="IPR021179">
    <property type="entry name" value="Mercury_reductase_MerA"/>
</dbReference>
<evidence type="ECO:0000256" key="11">
    <source>
        <dbReference type="ARBA" id="ARBA00023002"/>
    </source>
</evidence>
<evidence type="ECO:0000256" key="8">
    <source>
        <dbReference type="ARBA" id="ARBA00022827"/>
    </source>
</evidence>
<dbReference type="PANTHER" id="PTHR43014:SF2">
    <property type="entry name" value="MERCURIC REDUCTASE"/>
    <property type="match status" value="1"/>
</dbReference>
<feature type="binding site" evidence="16">
    <location>
        <position position="270"/>
    </location>
    <ligand>
        <name>NAD(+)</name>
        <dbReference type="ChEBI" id="CHEBI:57540"/>
    </ligand>
</feature>
<name>A0AAW8B3Q5_9GAMM</name>
<gene>
    <name evidence="21" type="primary">merA</name>
    <name evidence="21" type="ORF">Q8A57_06085</name>
</gene>
<keyword evidence="10" id="KW-0476">Mercury</keyword>
<keyword evidence="11 18" id="KW-0560">Oxidoreductase</keyword>
<keyword evidence="13 18" id="KW-0676">Redox-active center</keyword>
<dbReference type="GO" id="GO:0003955">
    <property type="term" value="F:NAD(P)H dehydrogenase (quinone) activity"/>
    <property type="evidence" value="ECO:0007669"/>
    <property type="project" value="TreeGrafter"/>
</dbReference>
<dbReference type="PANTHER" id="PTHR43014">
    <property type="entry name" value="MERCURIC REDUCTASE"/>
    <property type="match status" value="1"/>
</dbReference>
<evidence type="ECO:0000256" key="9">
    <source>
        <dbReference type="ARBA" id="ARBA00022857"/>
    </source>
</evidence>
<dbReference type="PRINTS" id="PR00945">
    <property type="entry name" value="HGRDTASE"/>
</dbReference>
<reference evidence="21" key="2">
    <citation type="submission" date="2023-08" db="EMBL/GenBank/DDBJ databases">
        <authorList>
            <person name="Luo J."/>
        </authorList>
    </citation>
    <scope>NUCLEOTIDE SEQUENCE</scope>
    <source>
        <strain evidence="21">DSM 25064</strain>
    </source>
</reference>
<proteinExistence type="inferred from homology"/>
<dbReference type="GO" id="GO:0045340">
    <property type="term" value="F:mercury ion binding"/>
    <property type="evidence" value="ECO:0007669"/>
    <property type="project" value="InterPro"/>
</dbReference>
<dbReference type="GO" id="GO:0016152">
    <property type="term" value="F:mercury (II) reductase (NADP+) activity"/>
    <property type="evidence" value="ECO:0007669"/>
    <property type="project" value="UniProtKB-EC"/>
</dbReference>
<keyword evidence="7" id="KW-0479">Metal-binding</keyword>
<dbReference type="AlphaFoldDB" id="A0AAW8B3Q5"/>
<evidence type="ECO:0000256" key="14">
    <source>
        <dbReference type="ARBA" id="ARBA00031725"/>
    </source>
</evidence>
<comment type="similarity">
    <text evidence="1 18">Belongs to the class-I pyridine nucleotide-disulfide oxidoreductase family.</text>
</comment>
<keyword evidence="9" id="KW-0521">NADP</keyword>
<keyword evidence="6 18" id="KW-0285">Flavoprotein</keyword>
<feature type="binding site" evidence="16">
    <location>
        <position position="53"/>
    </location>
    <ligand>
        <name>FAD</name>
        <dbReference type="ChEBI" id="CHEBI:57692"/>
    </ligand>
</feature>
<dbReference type="InterPro" id="IPR004099">
    <property type="entry name" value="Pyr_nucl-diS_OxRdtase_dimer"/>
</dbReference>
<feature type="disulfide bond" description="Redox-active" evidence="17">
    <location>
        <begin position="44"/>
        <end position="49"/>
    </location>
</feature>
<dbReference type="EC" id="1.16.1.1" evidence="3"/>
<dbReference type="GO" id="GO:0050787">
    <property type="term" value="P:detoxification of mercury ion"/>
    <property type="evidence" value="ECO:0007669"/>
    <property type="project" value="InterPro"/>
</dbReference>
<feature type="binding site" evidence="16">
    <location>
        <position position="310"/>
    </location>
    <ligand>
        <name>FAD</name>
        <dbReference type="ChEBI" id="CHEBI:57692"/>
    </ligand>
</feature>
<evidence type="ECO:0000256" key="13">
    <source>
        <dbReference type="ARBA" id="ARBA00023284"/>
    </source>
</evidence>
<evidence type="ECO:0000259" key="20">
    <source>
        <dbReference type="Pfam" id="PF07992"/>
    </source>
</evidence>
<dbReference type="SUPFAM" id="SSF55424">
    <property type="entry name" value="FAD/NAD-linked reductases, dimerisation (C-terminal) domain"/>
    <property type="match status" value="1"/>
</dbReference>
<dbReference type="GO" id="GO:0050661">
    <property type="term" value="F:NADP binding"/>
    <property type="evidence" value="ECO:0007669"/>
    <property type="project" value="InterPro"/>
</dbReference>
<dbReference type="PROSITE" id="PS00076">
    <property type="entry name" value="PYRIDINE_REDOX_1"/>
    <property type="match status" value="1"/>
</dbReference>
<keyword evidence="22" id="KW-1185">Reference proteome</keyword>
<dbReference type="InterPro" id="IPR001100">
    <property type="entry name" value="Pyr_nuc-diS_OxRdtase"/>
</dbReference>
<feature type="binding site" evidence="16">
    <location>
        <begin position="185"/>
        <end position="192"/>
    </location>
    <ligand>
        <name>NAD(+)</name>
        <dbReference type="ChEBI" id="CHEBI:57540"/>
    </ligand>
</feature>
<comment type="caution">
    <text evidence="21">The sequence shown here is derived from an EMBL/GenBank/DDBJ whole genome shotgun (WGS) entry which is preliminary data.</text>
</comment>
<evidence type="ECO:0000256" key="7">
    <source>
        <dbReference type="ARBA" id="ARBA00022723"/>
    </source>
</evidence>
<evidence type="ECO:0000313" key="22">
    <source>
        <dbReference type="Proteomes" id="UP001178354"/>
    </source>
</evidence>
<keyword evidence="5" id="KW-0475">Mercuric resistance</keyword>
<evidence type="ECO:0000256" key="12">
    <source>
        <dbReference type="ARBA" id="ARBA00023157"/>
    </source>
</evidence>
<organism evidence="21 22">
    <name type="scientific">Porticoccus litoralis</name>
    <dbReference type="NCBI Taxonomy" id="434086"/>
    <lineage>
        <taxon>Bacteria</taxon>
        <taxon>Pseudomonadati</taxon>
        <taxon>Pseudomonadota</taxon>
        <taxon>Gammaproteobacteria</taxon>
        <taxon>Cellvibrionales</taxon>
        <taxon>Porticoccaceae</taxon>
        <taxon>Porticoccus</taxon>
    </lineage>
</organism>
<dbReference type="NCBIfam" id="TIGR02053">
    <property type="entry name" value="MerA"/>
    <property type="match status" value="1"/>
</dbReference>
<dbReference type="EMBL" id="JAUUUU010000002">
    <property type="protein sequence ID" value="MDP1520538.1"/>
    <property type="molecule type" value="Genomic_DNA"/>
</dbReference>
<evidence type="ECO:0000256" key="3">
    <source>
        <dbReference type="ARBA" id="ARBA00012661"/>
    </source>
</evidence>
<evidence type="ECO:0000256" key="4">
    <source>
        <dbReference type="ARBA" id="ARBA00014791"/>
    </source>
</evidence>
<evidence type="ECO:0000256" key="2">
    <source>
        <dbReference type="ARBA" id="ARBA00011738"/>
    </source>
</evidence>
<evidence type="ECO:0000256" key="1">
    <source>
        <dbReference type="ARBA" id="ARBA00007532"/>
    </source>
</evidence>
<sequence length="468" mass="49547">MSEAQAIHIAVIGTGGAAMAAALKATERGARVTVIERATLGGTCVNTGCVPSKTMIRAAKIAHLRRQSPFDEGIDVWAPTVDRGKLLEQQQGLVEALREAKYASILRDNPAITLIQGTAQFVTANALDVTTTEGEVRRIKFDRAFIGTGARPAIPPIAGLADTPYLTSTSALSLSIIPERLLVIGGSAVALELAQAFARLGSHVTILARSRLLSRDDPAVGDVIRKAFEQEGIRVLLRTQASRVDYADGEFILDTNAGELRAEQLLIATGRTPNTERLGLEQIGVKTVRGAIQVDGRMQTNVPGIYAAGDCTDHPQFVYVAAAGGSRAGVNMSGGDALLDLSAMPAVIFTDPQVATVGLTEEQATTQGLQVDTRVLSLDSVPRALVNFDTQGFIKMVAEQDSGRLLGVQAVAAEAGELIQTAVMVMRANMTVQEMAEELFPYLTMVEGLKLCAQTFTTDVTQLSCCAG</sequence>
<dbReference type="InterPro" id="IPR016156">
    <property type="entry name" value="FAD/NAD-linked_Rdtase_dimer_sf"/>
</dbReference>
<dbReference type="Pfam" id="PF02852">
    <property type="entry name" value="Pyr_redox_dim"/>
    <property type="match status" value="1"/>
</dbReference>
<dbReference type="Gene3D" id="3.50.50.60">
    <property type="entry name" value="FAD/NAD(P)-binding domain"/>
    <property type="match status" value="2"/>
</dbReference>
<evidence type="ECO:0000256" key="15">
    <source>
        <dbReference type="ARBA" id="ARBA00048984"/>
    </source>
</evidence>
<protein>
    <recommendedName>
        <fullName evidence="4">Mercuric reductase</fullName>
        <ecNumber evidence="3">1.16.1.1</ecNumber>
    </recommendedName>
    <alternativeName>
        <fullName evidence="14">Hg(II) reductase</fullName>
    </alternativeName>
</protein>
<keyword evidence="16" id="KW-0547">Nucleotide-binding</keyword>
<dbReference type="RefSeq" id="WP_022960222.1">
    <property type="nucleotide sequence ID" value="NZ_JAUUUU010000002.1"/>
</dbReference>
<dbReference type="InterPro" id="IPR012999">
    <property type="entry name" value="Pyr_OxRdtase_I_AS"/>
</dbReference>
<dbReference type="Pfam" id="PF07992">
    <property type="entry name" value="Pyr_redox_2"/>
    <property type="match status" value="1"/>
</dbReference>
<comment type="subunit">
    <text evidence="2">Homodimer.</text>
</comment>
<dbReference type="PIRSF" id="PIRSF000350">
    <property type="entry name" value="Mercury_reductase_MerA"/>
    <property type="match status" value="1"/>
</dbReference>
<dbReference type="GO" id="GO:0050660">
    <property type="term" value="F:flavin adenine dinucleotide binding"/>
    <property type="evidence" value="ECO:0007669"/>
    <property type="project" value="InterPro"/>
</dbReference>
<accession>A0AAW8B3Q5</accession>
<feature type="domain" description="FAD/NAD(P)-binding" evidence="20">
    <location>
        <begin position="8"/>
        <end position="325"/>
    </location>
</feature>
<keyword evidence="8 16" id="KW-0274">FAD</keyword>
<comment type="cofactor">
    <cofactor evidence="16">
        <name>FAD</name>
        <dbReference type="ChEBI" id="CHEBI:57692"/>
    </cofactor>
    <text evidence="16">Binds 1 FAD per subunit.</text>
</comment>
<keyword evidence="16" id="KW-0520">NAD</keyword>
<dbReference type="InterPro" id="IPR036188">
    <property type="entry name" value="FAD/NAD-bd_sf"/>
</dbReference>
<evidence type="ECO:0000313" key="21">
    <source>
        <dbReference type="EMBL" id="MDP1520538.1"/>
    </source>
</evidence>
<evidence type="ECO:0000256" key="5">
    <source>
        <dbReference type="ARBA" id="ARBA00022466"/>
    </source>
</evidence>
<feature type="domain" description="Pyridine nucleotide-disulphide oxidoreductase dimerisation" evidence="19">
    <location>
        <begin position="344"/>
        <end position="450"/>
    </location>
</feature>
<dbReference type="SUPFAM" id="SSF51905">
    <property type="entry name" value="FAD/NAD(P)-binding domain"/>
    <property type="match status" value="1"/>
</dbReference>